<dbReference type="Proteomes" id="UP000028999">
    <property type="component" value="Unassembled WGS sequence"/>
</dbReference>
<evidence type="ECO:0000313" key="2">
    <source>
        <dbReference type="Proteomes" id="UP000028999"/>
    </source>
</evidence>
<organism evidence="1 2">
    <name type="scientific">Brassica napus</name>
    <name type="common">Rape</name>
    <dbReference type="NCBI Taxonomy" id="3708"/>
    <lineage>
        <taxon>Eukaryota</taxon>
        <taxon>Viridiplantae</taxon>
        <taxon>Streptophyta</taxon>
        <taxon>Embryophyta</taxon>
        <taxon>Tracheophyta</taxon>
        <taxon>Spermatophyta</taxon>
        <taxon>Magnoliopsida</taxon>
        <taxon>eudicotyledons</taxon>
        <taxon>Gunneridae</taxon>
        <taxon>Pentapetalae</taxon>
        <taxon>rosids</taxon>
        <taxon>malvids</taxon>
        <taxon>Brassicales</taxon>
        <taxon>Brassicaceae</taxon>
        <taxon>Brassiceae</taxon>
        <taxon>Brassica</taxon>
    </lineage>
</organism>
<reference evidence="1 2" key="1">
    <citation type="journal article" date="2014" name="Science">
        <title>Plant genetics. Early allopolyploid evolution in the post-Neolithic Brassica napus oilseed genome.</title>
        <authorList>
            <person name="Chalhoub B."/>
            <person name="Denoeud F."/>
            <person name="Liu S."/>
            <person name="Parkin I.A."/>
            <person name="Tang H."/>
            <person name="Wang X."/>
            <person name="Chiquet J."/>
            <person name="Belcram H."/>
            <person name="Tong C."/>
            <person name="Samans B."/>
            <person name="Correa M."/>
            <person name="Da Silva C."/>
            <person name="Just J."/>
            <person name="Falentin C."/>
            <person name="Koh C.S."/>
            <person name="Le Clainche I."/>
            <person name="Bernard M."/>
            <person name="Bento P."/>
            <person name="Noel B."/>
            <person name="Labadie K."/>
            <person name="Alberti A."/>
            <person name="Charles M."/>
            <person name="Arnaud D."/>
            <person name="Guo H."/>
            <person name="Daviaud C."/>
            <person name="Alamery S."/>
            <person name="Jabbari K."/>
            <person name="Zhao M."/>
            <person name="Edger P.P."/>
            <person name="Chelaifa H."/>
            <person name="Tack D."/>
            <person name="Lassalle G."/>
            <person name="Mestiri I."/>
            <person name="Schnel N."/>
            <person name="Le Paslier M.C."/>
            <person name="Fan G."/>
            <person name="Renault V."/>
            <person name="Bayer P.E."/>
            <person name="Golicz A.A."/>
            <person name="Manoli S."/>
            <person name="Lee T.H."/>
            <person name="Thi V.H."/>
            <person name="Chalabi S."/>
            <person name="Hu Q."/>
            <person name="Fan C."/>
            <person name="Tollenaere R."/>
            <person name="Lu Y."/>
            <person name="Battail C."/>
            <person name="Shen J."/>
            <person name="Sidebottom C.H."/>
            <person name="Wang X."/>
            <person name="Canaguier A."/>
            <person name="Chauveau A."/>
            <person name="Berard A."/>
            <person name="Deniot G."/>
            <person name="Guan M."/>
            <person name="Liu Z."/>
            <person name="Sun F."/>
            <person name="Lim Y.P."/>
            <person name="Lyons E."/>
            <person name="Town C.D."/>
            <person name="Bancroft I."/>
            <person name="Wang X."/>
            <person name="Meng J."/>
            <person name="Ma J."/>
            <person name="Pires J.C."/>
            <person name="King G.J."/>
            <person name="Brunel D."/>
            <person name="Delourme R."/>
            <person name="Renard M."/>
            <person name="Aury J.M."/>
            <person name="Adams K.L."/>
            <person name="Batley J."/>
            <person name="Snowdon R.J."/>
            <person name="Tost J."/>
            <person name="Edwards D."/>
            <person name="Zhou Y."/>
            <person name="Hua W."/>
            <person name="Sharpe A.G."/>
            <person name="Paterson A.H."/>
            <person name="Guan C."/>
            <person name="Wincker P."/>
        </authorList>
    </citation>
    <scope>NUCLEOTIDE SEQUENCE [LARGE SCALE GENOMIC DNA]</scope>
    <source>
        <strain evidence="2">cv. Darmor-bzh</strain>
    </source>
</reference>
<accession>A0A078JCX6</accession>
<dbReference type="EMBL" id="LK034464">
    <property type="protein sequence ID" value="CDY64441.1"/>
    <property type="molecule type" value="Genomic_DNA"/>
</dbReference>
<keyword evidence="2" id="KW-1185">Reference proteome</keyword>
<name>A0A078JCX6_BRANA</name>
<dbReference type="AlphaFoldDB" id="A0A078JCX6"/>
<proteinExistence type="predicted"/>
<dbReference type="PaxDb" id="3708-A0A078JCX6"/>
<gene>
    <name evidence="1" type="primary">BnaA05g36540D</name>
    <name evidence="1" type="ORF">GSBRNA2T00041232001</name>
</gene>
<evidence type="ECO:0000313" key="1">
    <source>
        <dbReference type="EMBL" id="CDY64441.1"/>
    </source>
</evidence>
<protein>
    <submittedName>
        <fullName evidence="1">BnaA05g36540D protein</fullName>
    </submittedName>
</protein>
<sequence length="17" mass="1868">MVLSFILTLVVANFLST</sequence>